<evidence type="ECO:0000313" key="6">
    <source>
        <dbReference type="EMBL" id="ORY76244.1"/>
    </source>
</evidence>
<proteinExistence type="inferred from homology"/>
<reference evidence="6 7" key="1">
    <citation type="submission" date="2016-07" db="EMBL/GenBank/DDBJ databases">
        <title>Pervasive Adenine N6-methylation of Active Genes in Fungi.</title>
        <authorList>
            <consortium name="DOE Joint Genome Institute"/>
            <person name="Mondo S.J."/>
            <person name="Dannebaum R.O."/>
            <person name="Kuo R.C."/>
            <person name="Labutti K."/>
            <person name="Haridas S."/>
            <person name="Kuo A."/>
            <person name="Salamov A."/>
            <person name="Ahrendt S.R."/>
            <person name="Lipzen A."/>
            <person name="Sullivan W."/>
            <person name="Andreopoulos W.B."/>
            <person name="Clum A."/>
            <person name="Lindquist E."/>
            <person name="Daum C."/>
            <person name="Ramamoorthy G.K."/>
            <person name="Gryganskyi A."/>
            <person name="Culley D."/>
            <person name="Magnuson J.K."/>
            <person name="James T.Y."/>
            <person name="O'Malley M.A."/>
            <person name="Stajich J.E."/>
            <person name="Spatafora J.W."/>
            <person name="Visel A."/>
            <person name="Grigoriev I.V."/>
        </authorList>
    </citation>
    <scope>NUCLEOTIDE SEQUENCE [LARGE SCALE GENOMIC DNA]</scope>
    <source>
        <strain evidence="6 7">62-1032</strain>
    </source>
</reference>
<gene>
    <name evidence="6" type="ORF">BCR35DRAFT_305890</name>
</gene>
<dbReference type="InterPro" id="IPR034164">
    <property type="entry name" value="Pepsin-like_dom"/>
</dbReference>
<dbReference type="PANTHER" id="PTHR47966:SF6">
    <property type="entry name" value="PEPTIDASE A1 DOMAIN-CONTAINING PROTEIN"/>
    <property type="match status" value="1"/>
</dbReference>
<dbReference type="InterPro" id="IPR033121">
    <property type="entry name" value="PEPTIDASE_A1"/>
</dbReference>
<evidence type="ECO:0000256" key="4">
    <source>
        <dbReference type="RuleBase" id="RU000454"/>
    </source>
</evidence>
<dbReference type="Proteomes" id="UP000193467">
    <property type="component" value="Unassembled WGS sequence"/>
</dbReference>
<keyword evidence="2 4" id="KW-0064">Aspartyl protease</keyword>
<evidence type="ECO:0000256" key="2">
    <source>
        <dbReference type="ARBA" id="ARBA00022750"/>
    </source>
</evidence>
<feature type="active site" evidence="3">
    <location>
        <position position="48"/>
    </location>
</feature>
<dbReference type="PANTHER" id="PTHR47966">
    <property type="entry name" value="BETA-SITE APP-CLEAVING ENZYME, ISOFORM A-RELATED"/>
    <property type="match status" value="1"/>
</dbReference>
<evidence type="ECO:0000256" key="3">
    <source>
        <dbReference type="PIRSR" id="PIRSR601461-1"/>
    </source>
</evidence>
<dbReference type="InterPro" id="IPR001461">
    <property type="entry name" value="Aspartic_peptidase_A1"/>
</dbReference>
<evidence type="ECO:0000256" key="1">
    <source>
        <dbReference type="ARBA" id="ARBA00007447"/>
    </source>
</evidence>
<keyword evidence="7" id="KW-1185">Reference proteome</keyword>
<protein>
    <submittedName>
        <fullName evidence="6">Aspartic peptidase domain-containing protein</fullName>
    </submittedName>
</protein>
<sequence length="439" mass="44474">MEGEVQERDVLEKRQARSASVRLAANQGSYYTSITLGTPPQTHEVLMDTGSADLVVLSTLTSIPLPSGGTADACSTNCIITAPLYDPSNSSSAEVTSQPVSITYGTGSAEGVLVSDSMGFGGWEANQTFIASPPSLASALVSSPDQTGLLGLAWQGLSESGAMPFVQSLFEAGSLEEPVMGFGLAPLDARSVPDPSAVVPGGILSLGTTLPSLYTGSLDYVPLSSTSGNELYWSIPLVEVQVAGKALGLSASAVVIDTGTNSIAIPQSAAEAIYSQIPGSAPVAGSQGIWSYPCSTDVSLTFIFGSTAYTLPPQSFNAGLVSSNGRLCAGAVSSLGSSRRGGETWIIGTPFLFSFYSAFRFSPPSVGFAPLNDSESLLAYGAIPTSSGGEVTVSVSGLGGAQATAMPGASAAGMNEVEWSTLMMAGVLALVLVGGGAAW</sequence>
<dbReference type="FunCoup" id="A0A1Y2EYC7">
    <property type="interactions" value="45"/>
</dbReference>
<dbReference type="SUPFAM" id="SSF50630">
    <property type="entry name" value="Acid proteases"/>
    <property type="match status" value="1"/>
</dbReference>
<dbReference type="InterPro" id="IPR001969">
    <property type="entry name" value="Aspartic_peptidase_AS"/>
</dbReference>
<dbReference type="InterPro" id="IPR021109">
    <property type="entry name" value="Peptidase_aspartic_dom_sf"/>
</dbReference>
<name>A0A1Y2EYC7_9BASI</name>
<dbReference type="OrthoDB" id="771136at2759"/>
<dbReference type="GO" id="GO:0004190">
    <property type="term" value="F:aspartic-type endopeptidase activity"/>
    <property type="evidence" value="ECO:0007669"/>
    <property type="project" value="UniProtKB-KW"/>
</dbReference>
<evidence type="ECO:0000313" key="7">
    <source>
        <dbReference type="Proteomes" id="UP000193467"/>
    </source>
</evidence>
<accession>A0A1Y2EYC7</accession>
<evidence type="ECO:0000259" key="5">
    <source>
        <dbReference type="PROSITE" id="PS51767"/>
    </source>
</evidence>
<feature type="active site" evidence="3">
    <location>
        <position position="257"/>
    </location>
</feature>
<dbReference type="Gene3D" id="2.40.70.10">
    <property type="entry name" value="Acid Proteases"/>
    <property type="match status" value="2"/>
</dbReference>
<keyword evidence="4" id="KW-0645">Protease</keyword>
<dbReference type="STRING" id="106004.A0A1Y2EYC7"/>
<feature type="domain" description="Peptidase A1" evidence="5">
    <location>
        <begin position="30"/>
        <end position="369"/>
    </location>
</feature>
<dbReference type="InParanoid" id="A0A1Y2EYC7"/>
<comment type="similarity">
    <text evidence="1 4">Belongs to the peptidase A1 family.</text>
</comment>
<dbReference type="PROSITE" id="PS00141">
    <property type="entry name" value="ASP_PROTEASE"/>
    <property type="match status" value="1"/>
</dbReference>
<dbReference type="GO" id="GO:0006508">
    <property type="term" value="P:proteolysis"/>
    <property type="evidence" value="ECO:0007669"/>
    <property type="project" value="UniProtKB-KW"/>
</dbReference>
<keyword evidence="4" id="KW-0378">Hydrolase</keyword>
<dbReference type="PRINTS" id="PR00792">
    <property type="entry name" value="PEPSIN"/>
</dbReference>
<organism evidence="6 7">
    <name type="scientific">Leucosporidium creatinivorum</name>
    <dbReference type="NCBI Taxonomy" id="106004"/>
    <lineage>
        <taxon>Eukaryota</taxon>
        <taxon>Fungi</taxon>
        <taxon>Dikarya</taxon>
        <taxon>Basidiomycota</taxon>
        <taxon>Pucciniomycotina</taxon>
        <taxon>Microbotryomycetes</taxon>
        <taxon>Leucosporidiales</taxon>
        <taxon>Leucosporidium</taxon>
    </lineage>
</organism>
<comment type="caution">
    <text evidence="6">The sequence shown here is derived from an EMBL/GenBank/DDBJ whole genome shotgun (WGS) entry which is preliminary data.</text>
</comment>
<dbReference type="Pfam" id="PF00026">
    <property type="entry name" value="Asp"/>
    <property type="match status" value="1"/>
</dbReference>
<dbReference type="CDD" id="cd05471">
    <property type="entry name" value="pepsin_like"/>
    <property type="match status" value="1"/>
</dbReference>
<dbReference type="PROSITE" id="PS51767">
    <property type="entry name" value="PEPTIDASE_A1"/>
    <property type="match status" value="1"/>
</dbReference>
<dbReference type="EMBL" id="MCGR01000035">
    <property type="protein sequence ID" value="ORY76244.1"/>
    <property type="molecule type" value="Genomic_DNA"/>
</dbReference>
<dbReference type="AlphaFoldDB" id="A0A1Y2EYC7"/>